<evidence type="ECO:0000256" key="1">
    <source>
        <dbReference type="ARBA" id="ARBA00023015"/>
    </source>
</evidence>
<dbReference type="GO" id="GO:0006355">
    <property type="term" value="P:regulation of DNA-templated transcription"/>
    <property type="evidence" value="ECO:0007669"/>
    <property type="project" value="InterPro"/>
</dbReference>
<organism evidence="5 6">
    <name type="scientific">Paenibacillus campinasensis</name>
    <dbReference type="NCBI Taxonomy" id="66347"/>
    <lineage>
        <taxon>Bacteria</taxon>
        <taxon>Bacillati</taxon>
        <taxon>Bacillota</taxon>
        <taxon>Bacilli</taxon>
        <taxon>Bacillales</taxon>
        <taxon>Paenibacillaceae</taxon>
        <taxon>Paenibacillus</taxon>
    </lineage>
</organism>
<keyword evidence="1" id="KW-0805">Transcription regulation</keyword>
<dbReference type="Proteomes" id="UP000215596">
    <property type="component" value="Unassembled WGS sequence"/>
</dbReference>
<keyword evidence="2" id="KW-0238">DNA-binding</keyword>
<reference evidence="5 6" key="1">
    <citation type="submission" date="2017-07" db="EMBL/GenBank/DDBJ databases">
        <title>Isolation and whole genome analysis of endospore-forming bacteria from heroin.</title>
        <authorList>
            <person name="Kalinowski J."/>
            <person name="Ahrens B."/>
            <person name="Al-Dilaimi A."/>
            <person name="Winkler A."/>
            <person name="Wibberg D."/>
            <person name="Schleenbecker U."/>
            <person name="Ruckert C."/>
            <person name="Wolfel R."/>
            <person name="Grass G."/>
        </authorList>
    </citation>
    <scope>NUCLEOTIDE SEQUENCE [LARGE SCALE GENOMIC DNA]</scope>
    <source>
        <strain evidence="5 6">7537-G1</strain>
    </source>
</reference>
<evidence type="ECO:0000259" key="4">
    <source>
        <dbReference type="PROSITE" id="PS50043"/>
    </source>
</evidence>
<dbReference type="PANTHER" id="PTHR44688">
    <property type="entry name" value="DNA-BINDING TRANSCRIPTIONAL ACTIVATOR DEVR_DOSR"/>
    <property type="match status" value="1"/>
</dbReference>
<dbReference type="Gene3D" id="1.10.10.10">
    <property type="entry name" value="Winged helix-like DNA-binding domain superfamily/Winged helix DNA-binding domain"/>
    <property type="match status" value="1"/>
</dbReference>
<dbReference type="RefSeq" id="WP_095266747.1">
    <property type="nucleotide sequence ID" value="NZ_NPBY01000059.1"/>
</dbReference>
<dbReference type="PANTHER" id="PTHR44688:SF16">
    <property type="entry name" value="DNA-BINDING TRANSCRIPTIONAL ACTIVATOR DEVR_DOSR"/>
    <property type="match status" value="1"/>
</dbReference>
<gene>
    <name evidence="5" type="ORF">CHH67_18565</name>
</gene>
<sequence>MRNQEIAEALFLSEGTVKNYILTIYSKLHVKGRREAARLARDSVILDHK</sequence>
<comment type="caution">
    <text evidence="5">The sequence shown here is derived from an EMBL/GenBank/DDBJ whole genome shotgun (WGS) entry which is preliminary data.</text>
</comment>
<dbReference type="GO" id="GO:0003677">
    <property type="term" value="F:DNA binding"/>
    <property type="evidence" value="ECO:0007669"/>
    <property type="project" value="UniProtKB-KW"/>
</dbReference>
<dbReference type="EMBL" id="NPBY01000059">
    <property type="protein sequence ID" value="PAD74131.1"/>
    <property type="molecule type" value="Genomic_DNA"/>
</dbReference>
<evidence type="ECO:0000256" key="2">
    <source>
        <dbReference type="ARBA" id="ARBA00023125"/>
    </source>
</evidence>
<evidence type="ECO:0000313" key="6">
    <source>
        <dbReference type="Proteomes" id="UP000215596"/>
    </source>
</evidence>
<name>A0A268ELZ2_9BACL</name>
<accession>A0A268ELZ2</accession>
<dbReference type="PROSITE" id="PS50043">
    <property type="entry name" value="HTH_LUXR_2"/>
    <property type="match status" value="1"/>
</dbReference>
<dbReference type="InterPro" id="IPR036388">
    <property type="entry name" value="WH-like_DNA-bd_sf"/>
</dbReference>
<evidence type="ECO:0000256" key="3">
    <source>
        <dbReference type="ARBA" id="ARBA00023163"/>
    </source>
</evidence>
<dbReference type="SMART" id="SM00421">
    <property type="entry name" value="HTH_LUXR"/>
    <property type="match status" value="1"/>
</dbReference>
<protein>
    <recommendedName>
        <fullName evidence="4">HTH luxR-type domain-containing protein</fullName>
    </recommendedName>
</protein>
<dbReference type="InterPro" id="IPR016032">
    <property type="entry name" value="Sig_transdc_resp-reg_C-effctor"/>
</dbReference>
<feature type="domain" description="HTH luxR-type" evidence="4">
    <location>
        <begin position="1"/>
        <end position="44"/>
    </location>
</feature>
<dbReference type="AlphaFoldDB" id="A0A268ELZ2"/>
<proteinExistence type="predicted"/>
<dbReference type="Pfam" id="PF00196">
    <property type="entry name" value="GerE"/>
    <property type="match status" value="1"/>
</dbReference>
<dbReference type="SUPFAM" id="SSF46894">
    <property type="entry name" value="C-terminal effector domain of the bipartite response regulators"/>
    <property type="match status" value="1"/>
</dbReference>
<dbReference type="InterPro" id="IPR000792">
    <property type="entry name" value="Tscrpt_reg_LuxR_C"/>
</dbReference>
<keyword evidence="3" id="KW-0804">Transcription</keyword>
<evidence type="ECO:0000313" key="5">
    <source>
        <dbReference type="EMBL" id="PAD74131.1"/>
    </source>
</evidence>